<accession>A8NYK0</accession>
<dbReference type="KEGG" id="cci:CC1G_01360"/>
<sequence length="353" mass="40251">MPRTRSMASNASNPASSSRGKTRKATTVIEDSDDDGESSSVRNIQTYLEKLTDDFSLLKEEIRVLKNRNRELEEEVERSKDQAEATRGSGGRRKADSYEVEELRALVNHLKAENRKKNRALEKMQRRELEREKEDLLDVVPGGEPGDDSIDRMRKILRRFNDLMLVTTLGEAEECPVCFDKLEPKGCSAFACQHLVCNECFKKVLPDKDEQYPCPCCRQKTAREDVELVHMTEQERWDDLLKLAEAWAASDQRPELDTSEEEAEDGFLVRDGETVTSASSETGEIEEEEEEVKDSESEGTGQEQELSSEEASSDALSTPPAEHRPSYFESPSKEKRKRLAELAEERVRKRRNI</sequence>
<dbReference type="AlphaFoldDB" id="A8NYK0"/>
<reference evidence="4 5" key="1">
    <citation type="journal article" date="2010" name="Proc. Natl. Acad. Sci. U.S.A.">
        <title>Insights into evolution of multicellular fungi from the assembled chromosomes of the mushroom Coprinopsis cinerea (Coprinus cinereus).</title>
        <authorList>
            <person name="Stajich J.E."/>
            <person name="Wilke S.K."/>
            <person name="Ahren D."/>
            <person name="Au C.H."/>
            <person name="Birren B.W."/>
            <person name="Borodovsky M."/>
            <person name="Burns C."/>
            <person name="Canback B."/>
            <person name="Casselton L.A."/>
            <person name="Cheng C.K."/>
            <person name="Deng J."/>
            <person name="Dietrich F.S."/>
            <person name="Fargo D.C."/>
            <person name="Farman M.L."/>
            <person name="Gathman A.C."/>
            <person name="Goldberg J."/>
            <person name="Guigo R."/>
            <person name="Hoegger P.J."/>
            <person name="Hooker J.B."/>
            <person name="Huggins A."/>
            <person name="James T.Y."/>
            <person name="Kamada T."/>
            <person name="Kilaru S."/>
            <person name="Kodira C."/>
            <person name="Kues U."/>
            <person name="Kupfer D."/>
            <person name="Kwan H.S."/>
            <person name="Lomsadze A."/>
            <person name="Li W."/>
            <person name="Lilly W.W."/>
            <person name="Ma L.J."/>
            <person name="Mackey A.J."/>
            <person name="Manning G."/>
            <person name="Martin F."/>
            <person name="Muraguchi H."/>
            <person name="Natvig D.O."/>
            <person name="Palmerini H."/>
            <person name="Ramesh M.A."/>
            <person name="Rehmeyer C.J."/>
            <person name="Roe B.A."/>
            <person name="Shenoy N."/>
            <person name="Stanke M."/>
            <person name="Ter-Hovhannisyan V."/>
            <person name="Tunlid A."/>
            <person name="Velagapudi R."/>
            <person name="Vision T.J."/>
            <person name="Zeng Q."/>
            <person name="Zolan M.E."/>
            <person name="Pukkila P.J."/>
        </authorList>
    </citation>
    <scope>NUCLEOTIDE SEQUENCE [LARGE SCALE GENOMIC DNA]</scope>
    <source>
        <strain evidence="5">Okayama-7 / 130 / ATCC MYA-4618 / FGSC 9003</strain>
    </source>
</reference>
<feature type="domain" description="RING-type" evidence="3">
    <location>
        <begin position="175"/>
        <end position="218"/>
    </location>
</feature>
<dbReference type="GO" id="GO:0008270">
    <property type="term" value="F:zinc ion binding"/>
    <property type="evidence" value="ECO:0007669"/>
    <property type="project" value="UniProtKB-KW"/>
</dbReference>
<keyword evidence="1" id="KW-0479">Metal-binding</keyword>
<name>A8NYK0_COPC7</name>
<dbReference type="OrthoDB" id="1923159at2759"/>
<evidence type="ECO:0000256" key="2">
    <source>
        <dbReference type="SAM" id="MobiDB-lite"/>
    </source>
</evidence>
<feature type="region of interest" description="Disordered" evidence="2">
    <location>
        <begin position="250"/>
        <end position="353"/>
    </location>
</feature>
<dbReference type="InterPro" id="IPR001841">
    <property type="entry name" value="Znf_RING"/>
</dbReference>
<dbReference type="InterPro" id="IPR013083">
    <property type="entry name" value="Znf_RING/FYVE/PHD"/>
</dbReference>
<comment type="caution">
    <text evidence="4">The sequence shown here is derived from an EMBL/GenBank/DDBJ whole genome shotgun (WGS) entry which is preliminary data.</text>
</comment>
<dbReference type="InParanoid" id="A8NYK0"/>
<keyword evidence="1" id="KW-0863">Zinc-finger</keyword>
<dbReference type="eggNOG" id="ENOG502SR1D">
    <property type="taxonomic scope" value="Eukaryota"/>
</dbReference>
<dbReference type="VEuPathDB" id="FungiDB:CC1G_01360"/>
<keyword evidence="5" id="KW-1185">Reference proteome</keyword>
<dbReference type="GeneID" id="6014004"/>
<feature type="compositionally biased region" description="Low complexity" evidence="2">
    <location>
        <begin position="1"/>
        <end position="18"/>
    </location>
</feature>
<feature type="region of interest" description="Disordered" evidence="2">
    <location>
        <begin position="68"/>
        <end position="95"/>
    </location>
</feature>
<evidence type="ECO:0000313" key="4">
    <source>
        <dbReference type="EMBL" id="EAU84364.2"/>
    </source>
</evidence>
<dbReference type="Gene3D" id="3.30.40.10">
    <property type="entry name" value="Zinc/RING finger domain, C3HC4 (zinc finger)"/>
    <property type="match status" value="1"/>
</dbReference>
<dbReference type="OMA" id="DVEIVYM"/>
<dbReference type="EMBL" id="AACS02000005">
    <property type="protein sequence ID" value="EAU84364.2"/>
    <property type="molecule type" value="Genomic_DNA"/>
</dbReference>
<keyword evidence="1" id="KW-0862">Zinc</keyword>
<evidence type="ECO:0000256" key="1">
    <source>
        <dbReference type="PROSITE-ProRule" id="PRU00175"/>
    </source>
</evidence>
<dbReference type="HOGENOM" id="CLU_056202_0_0_1"/>
<dbReference type="RefSeq" id="XP_001837448.2">
    <property type="nucleotide sequence ID" value="XM_001837396.2"/>
</dbReference>
<evidence type="ECO:0000313" key="5">
    <source>
        <dbReference type="Proteomes" id="UP000001861"/>
    </source>
</evidence>
<feature type="region of interest" description="Disordered" evidence="2">
    <location>
        <begin position="1"/>
        <end position="43"/>
    </location>
</feature>
<proteinExistence type="predicted"/>
<gene>
    <name evidence="4" type="ORF">CC1G_01360</name>
</gene>
<organism evidence="4 5">
    <name type="scientific">Coprinopsis cinerea (strain Okayama-7 / 130 / ATCC MYA-4618 / FGSC 9003)</name>
    <name type="common">Inky cap fungus</name>
    <name type="synonym">Hormographiella aspergillata</name>
    <dbReference type="NCBI Taxonomy" id="240176"/>
    <lineage>
        <taxon>Eukaryota</taxon>
        <taxon>Fungi</taxon>
        <taxon>Dikarya</taxon>
        <taxon>Basidiomycota</taxon>
        <taxon>Agaricomycotina</taxon>
        <taxon>Agaricomycetes</taxon>
        <taxon>Agaricomycetidae</taxon>
        <taxon>Agaricales</taxon>
        <taxon>Agaricineae</taxon>
        <taxon>Psathyrellaceae</taxon>
        <taxon>Coprinopsis</taxon>
    </lineage>
</organism>
<evidence type="ECO:0000259" key="3">
    <source>
        <dbReference type="PROSITE" id="PS50089"/>
    </source>
</evidence>
<feature type="compositionally biased region" description="Acidic residues" evidence="2">
    <location>
        <begin position="283"/>
        <end position="293"/>
    </location>
</feature>
<feature type="compositionally biased region" description="Basic and acidic residues" evidence="2">
    <location>
        <begin position="68"/>
        <end position="84"/>
    </location>
</feature>
<dbReference type="PROSITE" id="PS50089">
    <property type="entry name" value="ZF_RING_2"/>
    <property type="match status" value="1"/>
</dbReference>
<dbReference type="SUPFAM" id="SSF57850">
    <property type="entry name" value="RING/U-box"/>
    <property type="match status" value="1"/>
</dbReference>
<protein>
    <recommendedName>
        <fullName evidence="3">RING-type domain-containing protein</fullName>
    </recommendedName>
</protein>
<dbReference type="Proteomes" id="UP000001861">
    <property type="component" value="Unassembled WGS sequence"/>
</dbReference>